<dbReference type="EMBL" id="ML121558">
    <property type="protein sequence ID" value="RPB21575.1"/>
    <property type="molecule type" value="Genomic_DNA"/>
</dbReference>
<organism evidence="3 4">
    <name type="scientific">Terfezia boudieri ATCC MYA-4762</name>
    <dbReference type="NCBI Taxonomy" id="1051890"/>
    <lineage>
        <taxon>Eukaryota</taxon>
        <taxon>Fungi</taxon>
        <taxon>Dikarya</taxon>
        <taxon>Ascomycota</taxon>
        <taxon>Pezizomycotina</taxon>
        <taxon>Pezizomycetes</taxon>
        <taxon>Pezizales</taxon>
        <taxon>Pezizaceae</taxon>
        <taxon>Terfezia</taxon>
    </lineage>
</organism>
<feature type="compositionally biased region" description="Low complexity" evidence="1">
    <location>
        <begin position="104"/>
        <end position="114"/>
    </location>
</feature>
<evidence type="ECO:0000313" key="4">
    <source>
        <dbReference type="Proteomes" id="UP000267821"/>
    </source>
</evidence>
<feature type="compositionally biased region" description="Basic and acidic residues" evidence="1">
    <location>
        <begin position="87"/>
        <end position="103"/>
    </location>
</feature>
<evidence type="ECO:0000313" key="3">
    <source>
        <dbReference type="EMBL" id="RPB21575.1"/>
    </source>
</evidence>
<dbReference type="OrthoDB" id="194289at2759"/>
<dbReference type="STRING" id="1051890.A0A3N4LU86"/>
<keyword evidence="4" id="KW-1185">Reference proteome</keyword>
<gene>
    <name evidence="3" type="ORF">L211DRAFT_840476</name>
</gene>
<feature type="transmembrane region" description="Helical" evidence="2">
    <location>
        <begin position="211"/>
        <end position="231"/>
    </location>
</feature>
<keyword evidence="2" id="KW-1133">Transmembrane helix</keyword>
<sequence length="265" mass="29997">MFRSTIVRASHSMGLHSPNLFLTARNPSSWVSRRYICHQLSHRVKLHSPTIPQLQGNLNCNPIRISVLQQVKNISFSPRNLRYETRDKKREEEVRGEKLRVDPDSVSSTSTVTPIFGDQKTKTPVSEANDVDMLAGLISDLRTVRDTFRLQDVPREVFYIGMAGLVPYVATTVSTLYLVWELKYSSLHGLGYMVNKETTESLLHVLEPLQVGYGAVILSFLGAIHWGLEFAGYGNRKSFRRYAIGLVVPALAWPTVSLPKQHVYR</sequence>
<evidence type="ECO:0000256" key="2">
    <source>
        <dbReference type="SAM" id="Phobius"/>
    </source>
</evidence>
<protein>
    <submittedName>
        <fullName evidence="3">Uncharacterized protein</fullName>
    </submittedName>
</protein>
<dbReference type="PANTHER" id="PTHR15887">
    <property type="entry name" value="TRANSMEMBRANE PROTEIN 69"/>
    <property type="match status" value="1"/>
</dbReference>
<name>A0A3N4LU86_9PEZI</name>
<proteinExistence type="predicted"/>
<keyword evidence="2" id="KW-0472">Membrane</keyword>
<dbReference type="InterPro" id="IPR021836">
    <property type="entry name" value="DUF3429"/>
</dbReference>
<dbReference type="Pfam" id="PF11911">
    <property type="entry name" value="DUF3429"/>
    <property type="match status" value="1"/>
</dbReference>
<dbReference type="PANTHER" id="PTHR15887:SF1">
    <property type="entry name" value="TRANSMEMBRANE PROTEIN 69"/>
    <property type="match status" value="1"/>
</dbReference>
<accession>A0A3N4LU86</accession>
<dbReference type="AlphaFoldDB" id="A0A3N4LU86"/>
<dbReference type="InParanoid" id="A0A3N4LU86"/>
<feature type="transmembrane region" description="Helical" evidence="2">
    <location>
        <begin position="157"/>
        <end position="180"/>
    </location>
</feature>
<keyword evidence="2" id="KW-0812">Transmembrane</keyword>
<feature type="region of interest" description="Disordered" evidence="1">
    <location>
        <begin position="87"/>
        <end position="119"/>
    </location>
</feature>
<reference evidence="3 4" key="1">
    <citation type="journal article" date="2018" name="Nat. Ecol. Evol.">
        <title>Pezizomycetes genomes reveal the molecular basis of ectomycorrhizal truffle lifestyle.</title>
        <authorList>
            <person name="Murat C."/>
            <person name="Payen T."/>
            <person name="Noel B."/>
            <person name="Kuo A."/>
            <person name="Morin E."/>
            <person name="Chen J."/>
            <person name="Kohler A."/>
            <person name="Krizsan K."/>
            <person name="Balestrini R."/>
            <person name="Da Silva C."/>
            <person name="Montanini B."/>
            <person name="Hainaut M."/>
            <person name="Levati E."/>
            <person name="Barry K.W."/>
            <person name="Belfiori B."/>
            <person name="Cichocki N."/>
            <person name="Clum A."/>
            <person name="Dockter R.B."/>
            <person name="Fauchery L."/>
            <person name="Guy J."/>
            <person name="Iotti M."/>
            <person name="Le Tacon F."/>
            <person name="Lindquist E.A."/>
            <person name="Lipzen A."/>
            <person name="Malagnac F."/>
            <person name="Mello A."/>
            <person name="Molinier V."/>
            <person name="Miyauchi S."/>
            <person name="Poulain J."/>
            <person name="Riccioni C."/>
            <person name="Rubini A."/>
            <person name="Sitrit Y."/>
            <person name="Splivallo R."/>
            <person name="Traeger S."/>
            <person name="Wang M."/>
            <person name="Zifcakova L."/>
            <person name="Wipf D."/>
            <person name="Zambonelli A."/>
            <person name="Paolocci F."/>
            <person name="Nowrousian M."/>
            <person name="Ottonello S."/>
            <person name="Baldrian P."/>
            <person name="Spatafora J.W."/>
            <person name="Henrissat B."/>
            <person name="Nagy L.G."/>
            <person name="Aury J.M."/>
            <person name="Wincker P."/>
            <person name="Grigoriev I.V."/>
            <person name="Bonfante P."/>
            <person name="Martin F.M."/>
        </authorList>
    </citation>
    <scope>NUCLEOTIDE SEQUENCE [LARGE SCALE GENOMIC DNA]</scope>
    <source>
        <strain evidence="3 4">ATCC MYA-4762</strain>
    </source>
</reference>
<evidence type="ECO:0000256" key="1">
    <source>
        <dbReference type="SAM" id="MobiDB-lite"/>
    </source>
</evidence>
<dbReference type="Proteomes" id="UP000267821">
    <property type="component" value="Unassembled WGS sequence"/>
</dbReference>